<sequence>MKVSDLDGILLDYWVAKAEGHALSPEWDSAADGGILIGCGTGDLKRFAPSTDWADGGPIIERAHIDLSAPPNMDAPDEHIDWAASVDDPQVAYTVQYFGETPLVAVMRAYVASKFGDEVPDESI</sequence>
<name>A0ABX9YTD0_9BURK</name>
<dbReference type="RefSeq" id="WP_124492263.1">
    <property type="nucleotide sequence ID" value="NZ_QTOI01000005.1"/>
</dbReference>
<dbReference type="Proteomes" id="UP000281098">
    <property type="component" value="Unassembled WGS sequence"/>
</dbReference>
<dbReference type="InterPro" id="IPR019701">
    <property type="entry name" value="Phage_P22_NinX"/>
</dbReference>
<comment type="caution">
    <text evidence="1">The sequence shown here is derived from an EMBL/GenBank/DDBJ whole genome shotgun (WGS) entry which is preliminary data.</text>
</comment>
<evidence type="ECO:0000313" key="1">
    <source>
        <dbReference type="EMBL" id="RQY96443.1"/>
    </source>
</evidence>
<protein>
    <submittedName>
        <fullName evidence="1">DUF2591 domain-containing protein</fullName>
    </submittedName>
</protein>
<dbReference type="Pfam" id="PF10765">
    <property type="entry name" value="Phage_P22_NinX"/>
    <property type="match status" value="1"/>
</dbReference>
<organism evidence="1 2">
    <name type="scientific">Burkholderia stagnalis</name>
    <dbReference type="NCBI Taxonomy" id="1503054"/>
    <lineage>
        <taxon>Bacteria</taxon>
        <taxon>Pseudomonadati</taxon>
        <taxon>Pseudomonadota</taxon>
        <taxon>Betaproteobacteria</taxon>
        <taxon>Burkholderiales</taxon>
        <taxon>Burkholderiaceae</taxon>
        <taxon>Burkholderia</taxon>
        <taxon>Burkholderia cepacia complex</taxon>
    </lineage>
</organism>
<keyword evidence="2" id="KW-1185">Reference proteome</keyword>
<proteinExistence type="predicted"/>
<dbReference type="EMBL" id="QTPM01000006">
    <property type="protein sequence ID" value="RQY96443.1"/>
    <property type="molecule type" value="Genomic_DNA"/>
</dbReference>
<gene>
    <name evidence="1" type="ORF">DF017_07265</name>
</gene>
<accession>A0ABX9YTD0</accession>
<evidence type="ECO:0000313" key="2">
    <source>
        <dbReference type="Proteomes" id="UP000281098"/>
    </source>
</evidence>
<reference evidence="1 2" key="1">
    <citation type="submission" date="2018-08" db="EMBL/GenBank/DDBJ databases">
        <title>Comparative analysis of Burkholderia isolates from Puerto Rico.</title>
        <authorList>
            <person name="Hall C."/>
            <person name="Sahl J."/>
            <person name="Wagner D."/>
        </authorList>
    </citation>
    <scope>NUCLEOTIDE SEQUENCE [LARGE SCALE GENOMIC DNA]</scope>
    <source>
        <strain evidence="1 2">Bp8966</strain>
    </source>
</reference>